<evidence type="ECO:0000313" key="1">
    <source>
        <dbReference type="EMBL" id="KGN47509.1"/>
    </source>
</evidence>
<name>A0A0A0KFE4_CUCSA</name>
<reference evidence="1 2" key="4">
    <citation type="journal article" date="2011" name="BMC Genomics">
        <title>RNA-Seq improves annotation of protein-coding genes in the cucumber genome.</title>
        <authorList>
            <person name="Li Z."/>
            <person name="Zhang Z."/>
            <person name="Yan P."/>
            <person name="Huang S."/>
            <person name="Fei Z."/>
            <person name="Lin K."/>
        </authorList>
    </citation>
    <scope>NUCLEOTIDE SEQUENCE [LARGE SCALE GENOMIC DNA]</scope>
    <source>
        <strain evidence="2">cv. 9930</strain>
    </source>
</reference>
<evidence type="ECO:0000313" key="2">
    <source>
        <dbReference type="Proteomes" id="UP000029981"/>
    </source>
</evidence>
<sequence length="81" mass="8955">MRLTGEAHGDTSMEAINDMELGYTVDAAGRRGEIQIRHEGRRRMVVPEYEDIVARQLVRKTTMDNNASLTTTDGCGKAGDD</sequence>
<dbReference type="AlphaFoldDB" id="A0A0A0KFE4"/>
<protein>
    <submittedName>
        <fullName evidence="1">Uncharacterized protein</fullName>
    </submittedName>
</protein>
<reference evidence="1 2" key="2">
    <citation type="journal article" date="2009" name="PLoS ONE">
        <title>An integrated genetic and cytogenetic map of the cucumber genome.</title>
        <authorList>
            <person name="Ren Y."/>
            <person name="Zhang Z."/>
            <person name="Liu J."/>
            <person name="Staub J.E."/>
            <person name="Han Y."/>
            <person name="Cheng Z."/>
            <person name="Li X."/>
            <person name="Lu J."/>
            <person name="Miao H."/>
            <person name="Kang H."/>
            <person name="Xie B."/>
            <person name="Gu X."/>
            <person name="Wang X."/>
            <person name="Du Y."/>
            <person name="Jin W."/>
            <person name="Huang S."/>
        </authorList>
    </citation>
    <scope>NUCLEOTIDE SEQUENCE [LARGE SCALE GENOMIC DNA]</scope>
    <source>
        <strain evidence="2">cv. 9930</strain>
    </source>
</reference>
<organism evidence="1 2">
    <name type="scientific">Cucumis sativus</name>
    <name type="common">Cucumber</name>
    <dbReference type="NCBI Taxonomy" id="3659"/>
    <lineage>
        <taxon>Eukaryota</taxon>
        <taxon>Viridiplantae</taxon>
        <taxon>Streptophyta</taxon>
        <taxon>Embryophyta</taxon>
        <taxon>Tracheophyta</taxon>
        <taxon>Spermatophyta</taxon>
        <taxon>Magnoliopsida</taxon>
        <taxon>eudicotyledons</taxon>
        <taxon>Gunneridae</taxon>
        <taxon>Pentapetalae</taxon>
        <taxon>rosids</taxon>
        <taxon>fabids</taxon>
        <taxon>Cucurbitales</taxon>
        <taxon>Cucurbitaceae</taxon>
        <taxon>Benincaseae</taxon>
        <taxon>Cucumis</taxon>
    </lineage>
</organism>
<proteinExistence type="predicted"/>
<gene>
    <name evidence="1" type="ORF">Csa_6G350350</name>
</gene>
<dbReference type="EMBL" id="CM002927">
    <property type="protein sequence ID" value="KGN47509.1"/>
    <property type="molecule type" value="Genomic_DNA"/>
</dbReference>
<accession>A0A0A0KFE4</accession>
<dbReference type="Proteomes" id="UP000029981">
    <property type="component" value="Chromosome 6"/>
</dbReference>
<dbReference type="Gramene" id="KGN47509">
    <property type="protein sequence ID" value="KGN47509"/>
    <property type="gene ID" value="Csa_6G350350"/>
</dbReference>
<reference evidence="1 2" key="3">
    <citation type="journal article" date="2010" name="BMC Genomics">
        <title>Transcriptome sequencing and comparative analysis of cucumber flowers with different sex types.</title>
        <authorList>
            <person name="Guo S."/>
            <person name="Zheng Y."/>
            <person name="Joung J.G."/>
            <person name="Liu S."/>
            <person name="Zhang Z."/>
            <person name="Crasta O.R."/>
            <person name="Sobral B.W."/>
            <person name="Xu Y."/>
            <person name="Huang S."/>
            <person name="Fei Z."/>
        </authorList>
    </citation>
    <scope>NUCLEOTIDE SEQUENCE [LARGE SCALE GENOMIC DNA]</scope>
    <source>
        <strain evidence="2">cv. 9930</strain>
    </source>
</reference>
<reference evidence="1 2" key="1">
    <citation type="journal article" date="2009" name="Nat. Genet.">
        <title>The genome of the cucumber, Cucumis sativus L.</title>
        <authorList>
            <person name="Huang S."/>
            <person name="Li R."/>
            <person name="Zhang Z."/>
            <person name="Li L."/>
            <person name="Gu X."/>
            <person name="Fan W."/>
            <person name="Lucas W.J."/>
            <person name="Wang X."/>
            <person name="Xie B."/>
            <person name="Ni P."/>
            <person name="Ren Y."/>
            <person name="Zhu H."/>
            <person name="Li J."/>
            <person name="Lin K."/>
            <person name="Jin W."/>
            <person name="Fei Z."/>
            <person name="Li G."/>
            <person name="Staub J."/>
            <person name="Kilian A."/>
            <person name="van der Vossen E.A."/>
            <person name="Wu Y."/>
            <person name="Guo J."/>
            <person name="He J."/>
            <person name="Jia Z."/>
            <person name="Ren Y."/>
            <person name="Tian G."/>
            <person name="Lu Y."/>
            <person name="Ruan J."/>
            <person name="Qian W."/>
            <person name="Wang M."/>
            <person name="Huang Q."/>
            <person name="Li B."/>
            <person name="Xuan Z."/>
            <person name="Cao J."/>
            <person name="Asan"/>
            <person name="Wu Z."/>
            <person name="Zhang J."/>
            <person name="Cai Q."/>
            <person name="Bai Y."/>
            <person name="Zhao B."/>
            <person name="Han Y."/>
            <person name="Li Y."/>
            <person name="Li X."/>
            <person name="Wang S."/>
            <person name="Shi Q."/>
            <person name="Liu S."/>
            <person name="Cho W.K."/>
            <person name="Kim J.Y."/>
            <person name="Xu Y."/>
            <person name="Heller-Uszynska K."/>
            <person name="Miao H."/>
            <person name="Cheng Z."/>
            <person name="Zhang S."/>
            <person name="Wu J."/>
            <person name="Yang Y."/>
            <person name="Kang H."/>
            <person name="Li M."/>
            <person name="Liang H."/>
            <person name="Ren X."/>
            <person name="Shi Z."/>
            <person name="Wen M."/>
            <person name="Jian M."/>
            <person name="Yang H."/>
            <person name="Zhang G."/>
            <person name="Yang Z."/>
            <person name="Chen R."/>
            <person name="Liu S."/>
            <person name="Li J."/>
            <person name="Ma L."/>
            <person name="Liu H."/>
            <person name="Zhou Y."/>
            <person name="Zhao J."/>
            <person name="Fang X."/>
            <person name="Li G."/>
            <person name="Fang L."/>
            <person name="Li Y."/>
            <person name="Liu D."/>
            <person name="Zheng H."/>
            <person name="Zhang Y."/>
            <person name="Qin N."/>
            <person name="Li Z."/>
            <person name="Yang G."/>
            <person name="Yang S."/>
            <person name="Bolund L."/>
            <person name="Kristiansen K."/>
            <person name="Zheng H."/>
            <person name="Li S."/>
            <person name="Zhang X."/>
            <person name="Yang H."/>
            <person name="Wang J."/>
            <person name="Sun R."/>
            <person name="Zhang B."/>
            <person name="Jiang S."/>
            <person name="Wang J."/>
            <person name="Du Y."/>
            <person name="Li S."/>
        </authorList>
    </citation>
    <scope>NUCLEOTIDE SEQUENCE [LARGE SCALE GENOMIC DNA]</scope>
    <source>
        <strain evidence="2">cv. 9930</strain>
    </source>
</reference>
<keyword evidence="2" id="KW-1185">Reference proteome</keyword>